<organism evidence="1 2">
    <name type="scientific">Halanaerobium saccharolyticum</name>
    <dbReference type="NCBI Taxonomy" id="43595"/>
    <lineage>
        <taxon>Bacteria</taxon>
        <taxon>Bacillati</taxon>
        <taxon>Bacillota</taxon>
        <taxon>Clostridia</taxon>
        <taxon>Halanaerobiales</taxon>
        <taxon>Halanaerobiaceae</taxon>
        <taxon>Halanaerobium</taxon>
    </lineage>
</organism>
<evidence type="ECO:0000313" key="1">
    <source>
        <dbReference type="EMBL" id="TDP94705.1"/>
    </source>
</evidence>
<comment type="caution">
    <text evidence="1">The sequence shown here is derived from an EMBL/GenBank/DDBJ whole genome shotgun (WGS) entry which is preliminary data.</text>
</comment>
<dbReference type="AlphaFoldDB" id="A0A4R6S7C8"/>
<sequence length="68" mass="7875">MNKENEEKIIKAEAEMIRELRKRIYGNSDAGPDYPYTEQSCIFCGAESELKEYKNSYICSECLADIKN</sequence>
<reference evidence="1 2" key="1">
    <citation type="submission" date="2019-03" db="EMBL/GenBank/DDBJ databases">
        <title>Subsurface microbial communities from deep shales in Ohio and West Virginia, USA.</title>
        <authorList>
            <person name="Wrighton K."/>
        </authorList>
    </citation>
    <scope>NUCLEOTIDE SEQUENCE [LARGE SCALE GENOMIC DNA]</scope>
    <source>
        <strain evidence="1 2">MSL 7</strain>
    </source>
</reference>
<proteinExistence type="predicted"/>
<gene>
    <name evidence="1" type="ORF">C7957_11042</name>
</gene>
<accession>A0A4R6S7C8</accession>
<evidence type="ECO:0000313" key="2">
    <source>
        <dbReference type="Proteomes" id="UP000295176"/>
    </source>
</evidence>
<dbReference type="RefSeq" id="WP_133530326.1">
    <property type="nucleotide sequence ID" value="NZ_SNXX01000010.1"/>
</dbReference>
<protein>
    <submittedName>
        <fullName evidence="1">Uncharacterized protein</fullName>
    </submittedName>
</protein>
<dbReference type="EMBL" id="SNXX01000010">
    <property type="protein sequence ID" value="TDP94705.1"/>
    <property type="molecule type" value="Genomic_DNA"/>
</dbReference>
<dbReference type="Proteomes" id="UP000295176">
    <property type="component" value="Unassembled WGS sequence"/>
</dbReference>
<name>A0A4R6S7C8_9FIRM</name>